<reference evidence="1" key="1">
    <citation type="journal article" date="2015" name="Front. Microbiol.">
        <title>Combining genomic sequencing methods to explore viral diversity and reveal potential virus-host interactions.</title>
        <authorList>
            <person name="Chow C.E."/>
            <person name="Winget D.M."/>
            <person name="White R.A.III."/>
            <person name="Hallam S.J."/>
            <person name="Suttle C.A."/>
        </authorList>
    </citation>
    <scope>NUCLEOTIDE SEQUENCE</scope>
    <source>
        <strain evidence="1">Anoxic2_3</strain>
    </source>
</reference>
<accession>A0A0F7L4G5</accession>
<dbReference type="EMBL" id="KR029587">
    <property type="protein sequence ID" value="AKH46875.1"/>
    <property type="molecule type" value="Genomic_DNA"/>
</dbReference>
<proteinExistence type="predicted"/>
<evidence type="ECO:0000313" key="1">
    <source>
        <dbReference type="EMBL" id="AKH46875.1"/>
    </source>
</evidence>
<name>A0A0F7L4G5_9VIRU</name>
<protein>
    <submittedName>
        <fullName evidence="1">Phage major capsid protein, HK97 family</fullName>
    </submittedName>
</protein>
<sequence>MWCRPPNPAAHAPTEAYETWGAAFRLARRQWSASSSRPPSRCQPSSHAAKCYSEPLRHCLQTARVAAIRPDTFQALCLRPFRSRGSAAPSSERGPGG</sequence>
<organism evidence="1">
    <name type="scientific">uncultured marine virus</name>
    <dbReference type="NCBI Taxonomy" id="186617"/>
    <lineage>
        <taxon>Viruses</taxon>
        <taxon>environmental samples</taxon>
    </lineage>
</organism>
<reference evidence="1" key="2">
    <citation type="submission" date="2015-03" db="EMBL/GenBank/DDBJ databases">
        <authorList>
            <person name="Chow C.-E.T."/>
            <person name="Winget D.M."/>
            <person name="White R.A.III."/>
            <person name="Hallam S.J."/>
            <person name="Suttle C.A."/>
        </authorList>
    </citation>
    <scope>NUCLEOTIDE SEQUENCE</scope>
    <source>
        <strain evidence="1">Anoxic2_3</strain>
    </source>
</reference>